<gene>
    <name evidence="1" type="ORF">F2Q69_00012765</name>
</gene>
<dbReference type="AlphaFoldDB" id="A0A8S9R667"/>
<comment type="caution">
    <text evidence="1">The sequence shown here is derived from an EMBL/GenBank/DDBJ whole genome shotgun (WGS) entry which is preliminary data.</text>
</comment>
<protein>
    <submittedName>
        <fullName evidence="1">Uncharacterized protein</fullName>
    </submittedName>
</protein>
<evidence type="ECO:0000313" key="1">
    <source>
        <dbReference type="EMBL" id="KAF3559389.1"/>
    </source>
</evidence>
<dbReference type="EMBL" id="QGKX02000996">
    <property type="protein sequence ID" value="KAF3559389.1"/>
    <property type="molecule type" value="Genomic_DNA"/>
</dbReference>
<accession>A0A8S9R667</accession>
<dbReference type="Proteomes" id="UP000712600">
    <property type="component" value="Unassembled WGS sequence"/>
</dbReference>
<sequence length="87" mass="9939">MVNSFMLLADLKSGRCSNAVEVRLLRFWEARNVKKDDELMSVDMLLVDEKEEGASPIAPDLRAFEEITPKTYVLELLSLLLCDDYTI</sequence>
<name>A0A8S9R667_BRACR</name>
<proteinExistence type="predicted"/>
<organism evidence="1 2">
    <name type="scientific">Brassica cretica</name>
    <name type="common">Mustard</name>
    <dbReference type="NCBI Taxonomy" id="69181"/>
    <lineage>
        <taxon>Eukaryota</taxon>
        <taxon>Viridiplantae</taxon>
        <taxon>Streptophyta</taxon>
        <taxon>Embryophyta</taxon>
        <taxon>Tracheophyta</taxon>
        <taxon>Spermatophyta</taxon>
        <taxon>Magnoliopsida</taxon>
        <taxon>eudicotyledons</taxon>
        <taxon>Gunneridae</taxon>
        <taxon>Pentapetalae</taxon>
        <taxon>rosids</taxon>
        <taxon>malvids</taxon>
        <taxon>Brassicales</taxon>
        <taxon>Brassicaceae</taxon>
        <taxon>Brassiceae</taxon>
        <taxon>Brassica</taxon>
    </lineage>
</organism>
<evidence type="ECO:0000313" key="2">
    <source>
        <dbReference type="Proteomes" id="UP000712600"/>
    </source>
</evidence>
<reference evidence="1" key="1">
    <citation type="submission" date="2019-12" db="EMBL/GenBank/DDBJ databases">
        <title>Genome sequencing and annotation of Brassica cretica.</title>
        <authorList>
            <person name="Studholme D.J."/>
            <person name="Sarris P."/>
        </authorList>
    </citation>
    <scope>NUCLEOTIDE SEQUENCE</scope>
    <source>
        <strain evidence="1">PFS-109/04</strain>
        <tissue evidence="1">Leaf</tissue>
    </source>
</reference>